<proteinExistence type="predicted"/>
<dbReference type="Pfam" id="PF03445">
    <property type="entry name" value="DUF294"/>
    <property type="match status" value="1"/>
</dbReference>
<dbReference type="InterPro" id="IPR018490">
    <property type="entry name" value="cNMP-bd_dom_sf"/>
</dbReference>
<reference evidence="5" key="1">
    <citation type="submission" date="2024-05" db="EMBL/GenBank/DDBJ databases">
        <title>Genome sequencing of novel strain.</title>
        <authorList>
            <person name="Ganbat D."/>
            <person name="Ganbat S."/>
            <person name="Lee S.-J."/>
        </authorList>
    </citation>
    <scope>NUCLEOTIDE SEQUENCE</scope>
    <source>
        <strain evidence="5">SMD15-11</strain>
    </source>
</reference>
<dbReference type="SMART" id="SM00100">
    <property type="entry name" value="cNMP"/>
    <property type="match status" value="1"/>
</dbReference>
<dbReference type="InterPro" id="IPR000595">
    <property type="entry name" value="cNMP-bd_dom"/>
</dbReference>
<dbReference type="InterPro" id="IPR014710">
    <property type="entry name" value="RmlC-like_jellyroll"/>
</dbReference>
<dbReference type="GO" id="GO:0008773">
    <property type="term" value="F:[protein-PII] uridylyltransferase activity"/>
    <property type="evidence" value="ECO:0007669"/>
    <property type="project" value="InterPro"/>
</dbReference>
<evidence type="ECO:0000256" key="1">
    <source>
        <dbReference type="ARBA" id="ARBA00023122"/>
    </source>
</evidence>
<dbReference type="PROSITE" id="PS50042">
    <property type="entry name" value="CNMP_BINDING_3"/>
    <property type="match status" value="1"/>
</dbReference>
<dbReference type="AlphaFoldDB" id="A0AB39UX81"/>
<feature type="domain" description="CBS" evidence="4">
    <location>
        <begin position="171"/>
        <end position="228"/>
    </location>
</feature>
<keyword evidence="1 2" id="KW-0129">CBS domain</keyword>
<dbReference type="InterPro" id="IPR051257">
    <property type="entry name" value="Diverse_CBS-Domain"/>
</dbReference>
<dbReference type="CDD" id="cd00038">
    <property type="entry name" value="CAP_ED"/>
    <property type="match status" value="1"/>
</dbReference>
<dbReference type="Gene3D" id="2.60.120.10">
    <property type="entry name" value="Jelly Rolls"/>
    <property type="match status" value="1"/>
</dbReference>
<protein>
    <submittedName>
        <fullName evidence="5">DUF294 nucleotidyltransferase-like domain-containing protein</fullName>
    </submittedName>
</protein>
<name>A0AB39UX81_9GAMM</name>
<accession>A0AB39UX81</accession>
<dbReference type="InterPro" id="IPR005105">
    <property type="entry name" value="GlnD_Uridyltrans_N"/>
</dbReference>
<dbReference type="RefSeq" id="WP_369601533.1">
    <property type="nucleotide sequence ID" value="NZ_CP154858.1"/>
</dbReference>
<dbReference type="PANTHER" id="PTHR43080">
    <property type="entry name" value="CBS DOMAIN-CONTAINING PROTEIN CBSX3, MITOCHONDRIAL"/>
    <property type="match status" value="1"/>
</dbReference>
<dbReference type="Pfam" id="PF00027">
    <property type="entry name" value="cNMP_binding"/>
    <property type="match status" value="1"/>
</dbReference>
<dbReference type="InterPro" id="IPR018821">
    <property type="entry name" value="DUF294_put_nucleoTrafse_sb-bd"/>
</dbReference>
<dbReference type="Pfam" id="PF10335">
    <property type="entry name" value="DUF294_C"/>
    <property type="match status" value="1"/>
</dbReference>
<evidence type="ECO:0000259" key="3">
    <source>
        <dbReference type="PROSITE" id="PS50042"/>
    </source>
</evidence>
<evidence type="ECO:0000256" key="2">
    <source>
        <dbReference type="PROSITE-ProRule" id="PRU00703"/>
    </source>
</evidence>
<dbReference type="Gene3D" id="3.10.580.10">
    <property type="entry name" value="CBS-domain"/>
    <property type="match status" value="1"/>
</dbReference>
<evidence type="ECO:0000313" key="5">
    <source>
        <dbReference type="EMBL" id="XDT72527.1"/>
    </source>
</evidence>
<dbReference type="CDD" id="cd05401">
    <property type="entry name" value="NT_GlnE_GlnD_like"/>
    <property type="match status" value="1"/>
</dbReference>
<dbReference type="SMART" id="SM00116">
    <property type="entry name" value="CBS"/>
    <property type="match status" value="2"/>
</dbReference>
<dbReference type="PANTHER" id="PTHR43080:SF2">
    <property type="entry name" value="CBS DOMAIN-CONTAINING PROTEIN"/>
    <property type="match status" value="1"/>
</dbReference>
<feature type="domain" description="Cyclic nucleotide-binding" evidence="3">
    <location>
        <begin position="21"/>
        <end position="124"/>
    </location>
</feature>
<evidence type="ECO:0000259" key="4">
    <source>
        <dbReference type="PROSITE" id="PS51371"/>
    </source>
</evidence>
<dbReference type="InterPro" id="IPR000644">
    <property type="entry name" value="CBS_dom"/>
</dbReference>
<dbReference type="Pfam" id="PF00571">
    <property type="entry name" value="CBS"/>
    <property type="match status" value="2"/>
</dbReference>
<feature type="domain" description="CBS" evidence="4">
    <location>
        <begin position="236"/>
        <end position="295"/>
    </location>
</feature>
<dbReference type="InterPro" id="IPR046342">
    <property type="entry name" value="CBS_dom_sf"/>
</dbReference>
<dbReference type="SUPFAM" id="SSF51206">
    <property type="entry name" value="cAMP-binding domain-like"/>
    <property type="match status" value="1"/>
</dbReference>
<dbReference type="PROSITE" id="PS51371">
    <property type="entry name" value="CBS"/>
    <property type="match status" value="2"/>
</dbReference>
<organism evidence="5">
    <name type="scientific">Thermohahella caldifontis</name>
    <dbReference type="NCBI Taxonomy" id="3142973"/>
    <lineage>
        <taxon>Bacteria</taxon>
        <taxon>Pseudomonadati</taxon>
        <taxon>Pseudomonadota</taxon>
        <taxon>Gammaproteobacteria</taxon>
        <taxon>Oceanospirillales</taxon>
        <taxon>Hahellaceae</taxon>
        <taxon>Thermohahella</taxon>
    </lineage>
</organism>
<gene>
    <name evidence="5" type="ORF">AAIA72_00645</name>
</gene>
<dbReference type="SUPFAM" id="SSF54631">
    <property type="entry name" value="CBS-domain pair"/>
    <property type="match status" value="1"/>
</dbReference>
<dbReference type="KEGG" id="tcd:AAIA72_00645"/>
<dbReference type="EMBL" id="CP154858">
    <property type="protein sequence ID" value="XDT72527.1"/>
    <property type="molecule type" value="Genomic_DNA"/>
</dbReference>
<sequence>MPATTTENVRSLMTFLRQYAPFKQMDDASLALLVEKATLDFFCEGEAIIGPENGVARQLYIVKQGLVRGERDAGDGPRTCFEIGPGECFPVAALIGERPTRTLHRAASDCFCLVVDYPHFAKVFAQSASFRDFCLRGVSSLLDQVNQQIQSQAQSSMGGQISMDVELATLIGRTPVHCLPDTETREAVRHMHDAGVGSMIVTDADQHPVGIFTLHDLRRLVADDPRRLSLPIAETMTPDPVTLRPEHTAFEAALRMAKHHFAHIVVVDDDGRLAGIVSERDLFSLQRVDLVHLARTIANAPDMNTLITLRQDVSRLCTTMIAHGASAEQILHIITLLNDYTVRQTIRLMIRQHGDPGFSFTWLSFGSEARREQTLFTDQDNGILFEAETEEEARAKREALMPLARHINEALARCGFTLCKGNIMASNPDLCRSRRQWEDWFRRFVDHATPQNLLNSSIFLDFRPIWGEEDAANRMFASVRKHIAQHSIFQKLLAANSLNTRPPLTVFRTFALQKRKDAPPGIDLKVQCLTPFTDGARVLALSHNIDAVSTLHRFRKLAQAGKLDQPDADAFEEAWSIIQMLRLRHQLQCQERGEPVNNFIQPDLLNPLDQRILKEACRQAQRLQAKLERRYQL</sequence>